<evidence type="ECO:0000256" key="2">
    <source>
        <dbReference type="ARBA" id="ARBA00022741"/>
    </source>
</evidence>
<dbReference type="AlphaFoldDB" id="A0A816R2K7"/>
<dbReference type="InterPro" id="IPR000719">
    <property type="entry name" value="Prot_kinase_dom"/>
</dbReference>
<evidence type="ECO:0000256" key="5">
    <source>
        <dbReference type="SAM" id="MobiDB-lite"/>
    </source>
</evidence>
<dbReference type="PROSITE" id="PS00108">
    <property type="entry name" value="PROTEIN_KINASE_ST"/>
    <property type="match status" value="1"/>
</dbReference>
<organism evidence="7 8">
    <name type="scientific">Rotaria magnacalcarata</name>
    <dbReference type="NCBI Taxonomy" id="392030"/>
    <lineage>
        <taxon>Eukaryota</taxon>
        <taxon>Metazoa</taxon>
        <taxon>Spiralia</taxon>
        <taxon>Gnathifera</taxon>
        <taxon>Rotifera</taxon>
        <taxon>Eurotatoria</taxon>
        <taxon>Bdelloidea</taxon>
        <taxon>Philodinida</taxon>
        <taxon>Philodinidae</taxon>
        <taxon>Rotaria</taxon>
    </lineage>
</organism>
<evidence type="ECO:0000256" key="4">
    <source>
        <dbReference type="ARBA" id="ARBA00022840"/>
    </source>
</evidence>
<dbReference type="GO" id="GO:0000422">
    <property type="term" value="P:autophagy of mitochondrion"/>
    <property type="evidence" value="ECO:0007669"/>
    <property type="project" value="TreeGrafter"/>
</dbReference>
<accession>A0A816R2K7</accession>
<evidence type="ECO:0000259" key="6">
    <source>
        <dbReference type="PROSITE" id="PS50011"/>
    </source>
</evidence>
<dbReference type="Gene3D" id="1.10.510.10">
    <property type="entry name" value="Transferase(Phosphotransferase) domain 1"/>
    <property type="match status" value="1"/>
</dbReference>
<dbReference type="PROSITE" id="PS50011">
    <property type="entry name" value="PROTEIN_KINASE_DOM"/>
    <property type="match status" value="1"/>
</dbReference>
<dbReference type="GO" id="GO:0005524">
    <property type="term" value="F:ATP binding"/>
    <property type="evidence" value="ECO:0007669"/>
    <property type="project" value="UniProtKB-KW"/>
</dbReference>
<feature type="region of interest" description="Disordered" evidence="5">
    <location>
        <begin position="390"/>
        <end position="410"/>
    </location>
</feature>
<dbReference type="InterPro" id="IPR011009">
    <property type="entry name" value="Kinase-like_dom_sf"/>
</dbReference>
<dbReference type="EMBL" id="CAJNRE010007994">
    <property type="protein sequence ID" value="CAF2069534.1"/>
    <property type="molecule type" value="Genomic_DNA"/>
</dbReference>
<evidence type="ECO:0000256" key="3">
    <source>
        <dbReference type="ARBA" id="ARBA00022777"/>
    </source>
</evidence>
<evidence type="ECO:0000256" key="1">
    <source>
        <dbReference type="ARBA" id="ARBA00022679"/>
    </source>
</evidence>
<keyword evidence="4" id="KW-0067">ATP-binding</keyword>
<dbReference type="InterPro" id="IPR019406">
    <property type="entry name" value="APLF_PBZ"/>
</dbReference>
<feature type="domain" description="Protein kinase" evidence="6">
    <location>
        <begin position="80"/>
        <end position="353"/>
    </location>
</feature>
<feature type="compositionally biased region" description="Basic residues" evidence="5">
    <location>
        <begin position="401"/>
        <end position="410"/>
    </location>
</feature>
<dbReference type="GO" id="GO:0000045">
    <property type="term" value="P:autophagosome assembly"/>
    <property type="evidence" value="ECO:0007669"/>
    <property type="project" value="TreeGrafter"/>
</dbReference>
<dbReference type="GO" id="GO:0010506">
    <property type="term" value="P:regulation of autophagy"/>
    <property type="evidence" value="ECO:0007669"/>
    <property type="project" value="InterPro"/>
</dbReference>
<dbReference type="Proteomes" id="UP000663824">
    <property type="component" value="Unassembled WGS sequence"/>
</dbReference>
<proteinExistence type="predicted"/>
<dbReference type="SMART" id="SM00220">
    <property type="entry name" value="S_TKc"/>
    <property type="match status" value="1"/>
</dbReference>
<dbReference type="GO" id="GO:0042594">
    <property type="term" value="P:response to starvation"/>
    <property type="evidence" value="ECO:0007669"/>
    <property type="project" value="TreeGrafter"/>
</dbReference>
<dbReference type="GO" id="GO:0034045">
    <property type="term" value="C:phagophore assembly site membrane"/>
    <property type="evidence" value="ECO:0007669"/>
    <property type="project" value="TreeGrafter"/>
</dbReference>
<evidence type="ECO:0000313" key="8">
    <source>
        <dbReference type="Proteomes" id="UP000663824"/>
    </source>
</evidence>
<dbReference type="GO" id="GO:0034727">
    <property type="term" value="P:piecemeal microautophagy of the nucleus"/>
    <property type="evidence" value="ECO:0007669"/>
    <property type="project" value="TreeGrafter"/>
</dbReference>
<comment type="caution">
    <text evidence="7">The sequence shown here is derived from an EMBL/GenBank/DDBJ whole genome shotgun (WGS) entry which is preliminary data.</text>
</comment>
<keyword evidence="3" id="KW-0418">Kinase</keyword>
<dbReference type="GO" id="GO:0061709">
    <property type="term" value="P:reticulophagy"/>
    <property type="evidence" value="ECO:0007669"/>
    <property type="project" value="TreeGrafter"/>
</dbReference>
<name>A0A816R2K7_9BILA</name>
<dbReference type="PANTHER" id="PTHR24348:SF22">
    <property type="entry name" value="NON-SPECIFIC SERINE_THREONINE PROTEIN KINASE"/>
    <property type="match status" value="1"/>
</dbReference>
<dbReference type="Pfam" id="PF00069">
    <property type="entry name" value="Pkinase"/>
    <property type="match status" value="1"/>
</dbReference>
<dbReference type="GO" id="GO:0005829">
    <property type="term" value="C:cytosol"/>
    <property type="evidence" value="ECO:0007669"/>
    <property type="project" value="TreeGrafter"/>
</dbReference>
<dbReference type="GO" id="GO:0005776">
    <property type="term" value="C:autophagosome"/>
    <property type="evidence" value="ECO:0007669"/>
    <property type="project" value="TreeGrafter"/>
</dbReference>
<dbReference type="InterPro" id="IPR008271">
    <property type="entry name" value="Ser/Thr_kinase_AS"/>
</dbReference>
<keyword evidence="1" id="KW-0808">Transferase</keyword>
<dbReference type="Gene3D" id="3.30.200.20">
    <property type="entry name" value="Phosphorylase Kinase, domain 1"/>
    <property type="match status" value="1"/>
</dbReference>
<keyword evidence="2" id="KW-0547">Nucleotide-binding</keyword>
<dbReference type="PANTHER" id="PTHR24348">
    <property type="entry name" value="SERINE/THREONINE-PROTEIN KINASE UNC-51-RELATED"/>
    <property type="match status" value="1"/>
</dbReference>
<protein>
    <recommendedName>
        <fullName evidence="6">Protein kinase domain-containing protein</fullName>
    </recommendedName>
</protein>
<dbReference type="SUPFAM" id="SSF56112">
    <property type="entry name" value="Protein kinase-like (PK-like)"/>
    <property type="match status" value="1"/>
</dbReference>
<dbReference type="GO" id="GO:0004674">
    <property type="term" value="F:protein serine/threonine kinase activity"/>
    <property type="evidence" value="ECO:0007669"/>
    <property type="project" value="InterPro"/>
</dbReference>
<gene>
    <name evidence="7" type="ORF">MBJ925_LOCUS16451</name>
</gene>
<evidence type="ECO:0000313" key="7">
    <source>
        <dbReference type="EMBL" id="CAF2069534.1"/>
    </source>
</evidence>
<reference evidence="7" key="1">
    <citation type="submission" date="2021-02" db="EMBL/GenBank/DDBJ databases">
        <authorList>
            <person name="Nowell W R."/>
        </authorList>
    </citation>
    <scope>NUCLEOTIDE SEQUENCE</scope>
</reference>
<dbReference type="Pfam" id="PF10283">
    <property type="entry name" value="zf-CCHH"/>
    <property type="match status" value="2"/>
</dbReference>
<sequence length="620" mass="70610">MGGDGSKLSSQQRQEQTEVLMQQNAEIAKRLSQEYAAHKKKPGTMINQIGQNIFEHMKFKNNDSANRNQIKLIEVDGVTYEIIDFISQGGYGEVYRARTRNKNRVVAIKIMKNMPDIREEIQNEISFLRLIKKVPIENHPIINYYGSQFTKENIHIAMELASCDLVAFWSAHMAHLDPENRFLLGITVIVYVLRALTFLEQLNIIHGDIKPQNLVIVSDNDSFYVKLIDFGTVEKMDTSRAQITVDATKAHTIFFASPEFLRRDSNHVMARHLHKKSDAWAAGVMFYILFFERLPWEDQFDYENFCNDPNAKDIIVPRKGGYKLIIELLLKKNPDNRSSAKATLKQMIAHPALCDIIKSLNDSLCLVDDTCRMKVPNDVRKELAKLSRPGHFVHRSDPSVARKRSGSRRSCKFGADCNRDDTSHHEEFAHAGDADYHGPRSASNSRFDKSACRYGSDCFRKDADHLNKYTHPANSTLHTMSANSHGQSTKPHCRYGVACYNMEPGHLEQYIHPNNSNRFGIGVNNHVQSTKPQCRFGESCYDQAVDHRLRFVHPTGSTGPHFKKTACQFGSRCNNQAVDHRLRFAHPTGSTGPHFKKTACQFGSRCNKTDDPAHMTKFQH</sequence>
<dbReference type="InterPro" id="IPR045269">
    <property type="entry name" value="Atg1-like"/>
</dbReference>